<evidence type="ECO:0000313" key="2">
    <source>
        <dbReference type="Proteomes" id="UP001324634"/>
    </source>
</evidence>
<protein>
    <recommendedName>
        <fullName evidence="3">DUF5655 domain-containing protein</fullName>
    </recommendedName>
</protein>
<dbReference type="RefSeq" id="WP_321396345.1">
    <property type="nucleotide sequence ID" value="NZ_CP139487.1"/>
</dbReference>
<dbReference type="KEGG" id="psti:SOO65_02370"/>
<evidence type="ECO:0008006" key="3">
    <source>
        <dbReference type="Google" id="ProtNLM"/>
    </source>
</evidence>
<name>A0AAX4HQV6_9BACT</name>
<reference evidence="1 2" key="1">
    <citation type="submission" date="2023-11" db="EMBL/GenBank/DDBJ databases">
        <title>Peredibacter starrii A3.12.</title>
        <authorList>
            <person name="Mitchell R.J."/>
        </authorList>
    </citation>
    <scope>NUCLEOTIDE SEQUENCE [LARGE SCALE GENOMIC DNA]</scope>
    <source>
        <strain evidence="1 2">A3.12</strain>
    </source>
</reference>
<organism evidence="1 2">
    <name type="scientific">Peredibacter starrii</name>
    <dbReference type="NCBI Taxonomy" id="28202"/>
    <lineage>
        <taxon>Bacteria</taxon>
        <taxon>Pseudomonadati</taxon>
        <taxon>Bdellovibrionota</taxon>
        <taxon>Bacteriovoracia</taxon>
        <taxon>Bacteriovoracales</taxon>
        <taxon>Bacteriovoracaceae</taxon>
        <taxon>Peredibacter</taxon>
    </lineage>
</organism>
<evidence type="ECO:0000313" key="1">
    <source>
        <dbReference type="EMBL" id="WPU65585.1"/>
    </source>
</evidence>
<sequence>MDTINVNDYQNVSWIESLALEEVNMEESGIIRFNDHLNTQQLLEESSLNFVNKLKDRFEFYVALFNQYRSNRDTSRSIKIFRISNTVNDFILFRNSLKLIVARRAPDVVSIGFLANNGGLFSARLANENQSIHAIHEIKAHVGPFNTISWRFQGEPVEVEALVKYYLTEFVKQSSR</sequence>
<proteinExistence type="predicted"/>
<keyword evidence="2" id="KW-1185">Reference proteome</keyword>
<dbReference type="EMBL" id="CP139487">
    <property type="protein sequence ID" value="WPU65585.1"/>
    <property type="molecule type" value="Genomic_DNA"/>
</dbReference>
<gene>
    <name evidence="1" type="ORF">SOO65_02370</name>
</gene>
<accession>A0AAX4HQV6</accession>
<dbReference type="Proteomes" id="UP001324634">
    <property type="component" value="Chromosome"/>
</dbReference>
<dbReference type="AlphaFoldDB" id="A0AAX4HQV6"/>